<dbReference type="Gene3D" id="3.40.50.11460">
    <property type="match status" value="1"/>
</dbReference>
<dbReference type="InterPro" id="IPR016035">
    <property type="entry name" value="Acyl_Trfase/lysoPLipase"/>
</dbReference>
<dbReference type="InterPro" id="IPR050091">
    <property type="entry name" value="PKS_NRPS_Biosynth_Enz"/>
</dbReference>
<dbReference type="InterPro" id="IPR001227">
    <property type="entry name" value="Ac_transferase_dom_sf"/>
</dbReference>
<feature type="non-terminal residue" evidence="4">
    <location>
        <position position="1"/>
    </location>
</feature>
<keyword evidence="4" id="KW-0012">Acyltransferase</keyword>
<dbReference type="SUPFAM" id="SSF51735">
    <property type="entry name" value="NAD(P)-binding Rossmann-fold domains"/>
    <property type="match status" value="1"/>
</dbReference>
<name>A0ABS2W285_STRAS</name>
<dbReference type="Gene3D" id="3.40.366.10">
    <property type="entry name" value="Malonyl-Coenzyme A Acyl Carrier Protein, domain 2"/>
    <property type="match status" value="1"/>
</dbReference>
<keyword evidence="5" id="KW-1185">Reference proteome</keyword>
<accession>A0ABS2W285</accession>
<proteinExistence type="predicted"/>
<dbReference type="PANTHER" id="PTHR43775:SF51">
    <property type="entry name" value="INACTIVE PHENOLPHTHIOCEROL SYNTHESIS POLYKETIDE SYNTHASE TYPE I PKS1-RELATED"/>
    <property type="match status" value="1"/>
</dbReference>
<evidence type="ECO:0000313" key="4">
    <source>
        <dbReference type="EMBL" id="MBN0049325.1"/>
    </source>
</evidence>
<sequence length="398" mass="41921">GDAEGVEEIVGHFRGEGRKVTALRVSHAFHSPLMEPMLADFRKVVEALSYERPRLPIVSTVTGQEITGDELTSPDYWMQHVRSTVRFADAVRALDGLGVCRFLELGPEGTLTALAQAVLEDTSRADGDVPLLVSTLRKDRSETGSLLSALAGVFVTGGQVDWTAVIGDGVAGTVELPTYAFQRRRFWPAPALPEVVAGAGGEVDARFWEAVEREDLDSLAGELDLEADTVGAVLPALASWRRQRREQAELDGDLYRVQWQAISGLPRGGTLSGRWLVVVPDALAEDGWAGSVRDALTAAGADVVWWTCEPGPDMNRAHLAGRLEGLGSVTGVVSLLSFAGNAPASEVPYDGVPLAVSASLVLVQALGDAGVGGPLWVVTRGAVSVGGSDGPVDAVQAA</sequence>
<dbReference type="SMART" id="SM00827">
    <property type="entry name" value="PKS_AT"/>
    <property type="match status" value="1"/>
</dbReference>
<evidence type="ECO:0000256" key="1">
    <source>
        <dbReference type="ARBA" id="ARBA00022679"/>
    </source>
</evidence>
<protein>
    <submittedName>
        <fullName evidence="4">Acyltransferase domain-containing protein</fullName>
    </submittedName>
</protein>
<evidence type="ECO:0000256" key="2">
    <source>
        <dbReference type="ARBA" id="ARBA00023268"/>
    </source>
</evidence>
<evidence type="ECO:0000259" key="3">
    <source>
        <dbReference type="SMART" id="SM00827"/>
    </source>
</evidence>
<organism evidence="4 5">
    <name type="scientific">Streptomyces actuosus</name>
    <dbReference type="NCBI Taxonomy" id="1885"/>
    <lineage>
        <taxon>Bacteria</taxon>
        <taxon>Bacillati</taxon>
        <taxon>Actinomycetota</taxon>
        <taxon>Actinomycetes</taxon>
        <taxon>Kitasatosporales</taxon>
        <taxon>Streptomycetaceae</taxon>
        <taxon>Streptomyces</taxon>
    </lineage>
</organism>
<dbReference type="InterPro" id="IPR014043">
    <property type="entry name" value="Acyl_transferase_dom"/>
</dbReference>
<reference evidence="4 5" key="1">
    <citation type="submission" date="2021-02" db="EMBL/GenBank/DDBJ databases">
        <title>Whole genome sequencing of Streptomyces actuosus VRA1.</title>
        <authorList>
            <person name="Sen G."/>
            <person name="Sen A."/>
        </authorList>
    </citation>
    <scope>NUCLEOTIDE SEQUENCE [LARGE SCALE GENOMIC DNA]</scope>
    <source>
        <strain evidence="4 5">VRA1</strain>
    </source>
</reference>
<comment type="caution">
    <text evidence="4">The sequence shown here is derived from an EMBL/GenBank/DDBJ whole genome shotgun (WGS) entry which is preliminary data.</text>
</comment>
<keyword evidence="2" id="KW-0511">Multifunctional enzyme</keyword>
<dbReference type="InterPro" id="IPR036291">
    <property type="entry name" value="NAD(P)-bd_dom_sf"/>
</dbReference>
<dbReference type="Proteomes" id="UP000788262">
    <property type="component" value="Unassembled WGS sequence"/>
</dbReference>
<dbReference type="Pfam" id="PF00698">
    <property type="entry name" value="Acyl_transf_1"/>
    <property type="match status" value="1"/>
</dbReference>
<feature type="non-terminal residue" evidence="4">
    <location>
        <position position="398"/>
    </location>
</feature>
<dbReference type="GO" id="GO:0016746">
    <property type="term" value="F:acyltransferase activity"/>
    <property type="evidence" value="ECO:0007669"/>
    <property type="project" value="UniProtKB-KW"/>
</dbReference>
<dbReference type="PANTHER" id="PTHR43775">
    <property type="entry name" value="FATTY ACID SYNTHASE"/>
    <property type="match status" value="1"/>
</dbReference>
<dbReference type="InterPro" id="IPR041618">
    <property type="entry name" value="PKS_DE"/>
</dbReference>
<keyword evidence="1" id="KW-0808">Transferase</keyword>
<feature type="domain" description="Malonyl-CoA:ACP transacylase (MAT)" evidence="3">
    <location>
        <begin position="1"/>
        <end position="140"/>
    </location>
</feature>
<dbReference type="EMBL" id="JAFFZS010000110">
    <property type="protein sequence ID" value="MBN0049325.1"/>
    <property type="molecule type" value="Genomic_DNA"/>
</dbReference>
<dbReference type="RefSeq" id="WP_205387436.1">
    <property type="nucleotide sequence ID" value="NZ_JAFFZS010000110.1"/>
</dbReference>
<dbReference type="SUPFAM" id="SSF52151">
    <property type="entry name" value="FabD/lysophospholipase-like"/>
    <property type="match status" value="1"/>
</dbReference>
<dbReference type="Gene3D" id="6.10.140.1830">
    <property type="match status" value="1"/>
</dbReference>
<dbReference type="Gene3D" id="3.30.70.3290">
    <property type="match status" value="1"/>
</dbReference>
<evidence type="ECO:0000313" key="5">
    <source>
        <dbReference type="Proteomes" id="UP000788262"/>
    </source>
</evidence>
<gene>
    <name evidence="4" type="ORF">JS756_35800</name>
</gene>
<dbReference type="Pfam" id="PF18369">
    <property type="entry name" value="PKS_DE"/>
    <property type="match status" value="1"/>
</dbReference>